<dbReference type="Proteomes" id="UP000275777">
    <property type="component" value="Chromosome"/>
</dbReference>
<dbReference type="EMBL" id="LR134182">
    <property type="protein sequence ID" value="VEB44231.1"/>
    <property type="molecule type" value="Genomic_DNA"/>
</dbReference>
<sequence>MPTDVILYSYYSRTCDPAVEYLRVYGKYPDEDIVRHMLQVCFDGMSAGRRRADGES</sequence>
<organism evidence="1 2">
    <name type="scientific">Chromobacterium violaceum</name>
    <dbReference type="NCBI Taxonomy" id="536"/>
    <lineage>
        <taxon>Bacteria</taxon>
        <taxon>Pseudomonadati</taxon>
        <taxon>Pseudomonadota</taxon>
        <taxon>Betaproteobacteria</taxon>
        <taxon>Neisseriales</taxon>
        <taxon>Chromobacteriaceae</taxon>
        <taxon>Chromobacterium</taxon>
    </lineage>
</organism>
<gene>
    <name evidence="1" type="ORF">NCTC9695_04719</name>
</gene>
<evidence type="ECO:0000313" key="2">
    <source>
        <dbReference type="Proteomes" id="UP000275777"/>
    </source>
</evidence>
<protein>
    <submittedName>
        <fullName evidence="1">Uncharacterized protein</fullName>
    </submittedName>
</protein>
<reference evidence="1 2" key="1">
    <citation type="submission" date="2018-12" db="EMBL/GenBank/DDBJ databases">
        <authorList>
            <consortium name="Pathogen Informatics"/>
        </authorList>
    </citation>
    <scope>NUCLEOTIDE SEQUENCE [LARGE SCALE GENOMIC DNA]</scope>
    <source>
        <strain evidence="1 2">NCTC9695</strain>
    </source>
</reference>
<proteinExistence type="predicted"/>
<accession>A0A3S4I9U3</accession>
<dbReference type="AlphaFoldDB" id="A0A3S4I9U3"/>
<name>A0A3S4I9U3_CHRVL</name>
<evidence type="ECO:0000313" key="1">
    <source>
        <dbReference type="EMBL" id="VEB44231.1"/>
    </source>
</evidence>